<evidence type="ECO:0000259" key="9">
    <source>
        <dbReference type="PROSITE" id="PS50893"/>
    </source>
</evidence>
<evidence type="ECO:0000256" key="3">
    <source>
        <dbReference type="ARBA" id="ARBA00022840"/>
    </source>
</evidence>
<dbReference type="Pfam" id="PF00005">
    <property type="entry name" value="ABC_tran"/>
    <property type="match status" value="1"/>
</dbReference>
<dbReference type="InterPro" id="IPR050093">
    <property type="entry name" value="ABC_SmlMolc_Importer"/>
</dbReference>
<dbReference type="GO" id="GO:0005524">
    <property type="term" value="F:ATP binding"/>
    <property type="evidence" value="ECO:0007669"/>
    <property type="project" value="UniProtKB-KW"/>
</dbReference>
<organism evidence="10 11">
    <name type="scientific">Methanocaldococcus fervens (strain DSM 4213 / JCM 15782 / AG86)</name>
    <name type="common">Methanococcus fervens</name>
    <dbReference type="NCBI Taxonomy" id="573064"/>
    <lineage>
        <taxon>Archaea</taxon>
        <taxon>Methanobacteriati</taxon>
        <taxon>Methanobacteriota</taxon>
        <taxon>Methanomada group</taxon>
        <taxon>Methanococci</taxon>
        <taxon>Methanococcales</taxon>
        <taxon>Methanocaldococcaceae</taxon>
        <taxon>Methanocaldococcus</taxon>
    </lineage>
</organism>
<evidence type="ECO:0000313" key="10">
    <source>
        <dbReference type="EMBL" id="ACV24967.1"/>
    </source>
</evidence>
<evidence type="ECO:0000256" key="8">
    <source>
        <dbReference type="ARBA" id="ARBA00047936"/>
    </source>
</evidence>
<comment type="subunit">
    <text evidence="5">The complex is composed of two ATP-binding proteins (WtpC), two transmembrane proteins (WtpB) and a solute-binding protein (WtpA).</text>
</comment>
<feature type="domain" description="ABC transporter" evidence="9">
    <location>
        <begin position="1"/>
        <end position="191"/>
    </location>
</feature>
<accession>C7P8T5</accession>
<evidence type="ECO:0000256" key="5">
    <source>
        <dbReference type="ARBA" id="ARBA00038781"/>
    </source>
</evidence>
<dbReference type="InterPro" id="IPR003593">
    <property type="entry name" value="AAA+_ATPase"/>
</dbReference>
<evidence type="ECO:0000256" key="7">
    <source>
        <dbReference type="ARBA" id="ARBA00041133"/>
    </source>
</evidence>
<gene>
    <name evidence="10" type="ordered locus">Mefer_1158</name>
</gene>
<dbReference type="SMART" id="SM00382">
    <property type="entry name" value="AAA"/>
    <property type="match status" value="1"/>
</dbReference>
<evidence type="ECO:0000256" key="6">
    <source>
        <dbReference type="ARBA" id="ARBA00039025"/>
    </source>
</evidence>
<keyword evidence="2" id="KW-0547">Nucleotide-binding</keyword>
<dbReference type="PROSITE" id="PS50893">
    <property type="entry name" value="ABC_TRANSPORTER_2"/>
    <property type="match status" value="1"/>
</dbReference>
<keyword evidence="1" id="KW-0813">Transport</keyword>
<keyword evidence="3" id="KW-0067">ATP-binding</keyword>
<evidence type="ECO:0000256" key="4">
    <source>
        <dbReference type="ARBA" id="ARBA00038307"/>
    </source>
</evidence>
<dbReference type="InterPro" id="IPR027417">
    <property type="entry name" value="P-loop_NTPase"/>
</dbReference>
<dbReference type="PANTHER" id="PTHR42781">
    <property type="entry name" value="SPERMIDINE/PUTRESCINE IMPORT ATP-BINDING PROTEIN POTA"/>
    <property type="match status" value="1"/>
</dbReference>
<comment type="catalytic activity">
    <reaction evidence="8">
        <text>tungstate(in) + ATP + H2O = tungstate(out) + ADP + phosphate + H(+)</text>
        <dbReference type="Rhea" id="RHEA:35027"/>
        <dbReference type="ChEBI" id="CHEBI:15377"/>
        <dbReference type="ChEBI" id="CHEBI:15378"/>
        <dbReference type="ChEBI" id="CHEBI:30616"/>
        <dbReference type="ChEBI" id="CHEBI:43474"/>
        <dbReference type="ChEBI" id="CHEBI:46502"/>
        <dbReference type="ChEBI" id="CHEBI:456216"/>
        <dbReference type="EC" id="7.3.2.6"/>
    </reaction>
</comment>
<evidence type="ECO:0000256" key="2">
    <source>
        <dbReference type="ARBA" id="ARBA00022741"/>
    </source>
</evidence>
<reference evidence="10" key="1">
    <citation type="submission" date="2009-08" db="EMBL/GenBank/DDBJ databases">
        <title>Complete sequence of chromosome of Methanocaldococcus fervens AG86.</title>
        <authorList>
            <consortium name="US DOE Joint Genome Institute"/>
            <person name="Lucas S."/>
            <person name="Copeland A."/>
            <person name="Lapidus A."/>
            <person name="Glavina del Rio T."/>
            <person name="Tice H."/>
            <person name="Bruce D."/>
            <person name="Goodwin L."/>
            <person name="Pitluck S."/>
            <person name="Chertkov O."/>
            <person name="Detter J.C."/>
            <person name="Han C."/>
            <person name="Tapia R."/>
            <person name="Larimer F."/>
            <person name="Land M."/>
            <person name="Hauser L."/>
            <person name="Kyrpides N."/>
            <person name="Ovchinnikova G."/>
            <person name="Lupa-Sieprawska M."/>
            <person name="Whitman W.B."/>
        </authorList>
    </citation>
    <scope>NUCLEOTIDE SEQUENCE [LARGE SCALE GENOMIC DNA]</scope>
    <source>
        <strain evidence="10">AG86</strain>
    </source>
</reference>
<dbReference type="GO" id="GO:0016887">
    <property type="term" value="F:ATP hydrolysis activity"/>
    <property type="evidence" value="ECO:0007669"/>
    <property type="project" value="InterPro"/>
</dbReference>
<protein>
    <recommendedName>
        <fullName evidence="7">Molybdate/tungstate import ATP-binding protein WtpC</fullName>
        <ecNumber evidence="6">7.3.2.6</ecNumber>
    </recommendedName>
</protein>
<keyword evidence="11" id="KW-1185">Reference proteome</keyword>
<evidence type="ECO:0000256" key="1">
    <source>
        <dbReference type="ARBA" id="ARBA00022448"/>
    </source>
</evidence>
<dbReference type="HOGENOM" id="CLU_000604_1_22_2"/>
<dbReference type="EC" id="7.3.2.6" evidence="6"/>
<dbReference type="Proteomes" id="UP000001495">
    <property type="component" value="Chromosome"/>
</dbReference>
<name>C7P8T5_METFA</name>
<dbReference type="Gene3D" id="3.40.50.300">
    <property type="entry name" value="P-loop containing nucleotide triphosphate hydrolases"/>
    <property type="match status" value="1"/>
</dbReference>
<comment type="similarity">
    <text evidence="4">Belongs to the ABC transporter superfamily. Sulfate/tungstate importer (TC 3.A.1.6) family.</text>
</comment>
<dbReference type="GO" id="GO:1901238">
    <property type="term" value="F:ABC-type tungstate transporter activity"/>
    <property type="evidence" value="ECO:0007669"/>
    <property type="project" value="UniProtKB-EC"/>
</dbReference>
<evidence type="ECO:0000313" key="11">
    <source>
        <dbReference type="Proteomes" id="UP000001495"/>
    </source>
</evidence>
<dbReference type="AlphaFoldDB" id="C7P8T5"/>
<proteinExistence type="inferred from homology"/>
<dbReference type="PANTHER" id="PTHR42781:SF7">
    <property type="entry name" value="MOLYBDENUM ABC TRANSPORTER, ATP-BINDING PROTEIN"/>
    <property type="match status" value="1"/>
</dbReference>
<dbReference type="KEGG" id="mfe:Mefer_1158"/>
<dbReference type="SUPFAM" id="SSF52540">
    <property type="entry name" value="P-loop containing nucleoside triphosphate hydrolases"/>
    <property type="match status" value="1"/>
</dbReference>
<sequence length="192" mass="21886">MSFLEIKNLSIDLGEFKLIDVNLEIEKGDYLTIIGPTGSGKSILLETIAGFYKPKNGKIFLEGEDITNLPPEKRNMSIVYQDYVLFPHKTVFENIAYGLKKKIKDKDKIKEEVNRISELLNISHLLHRKPGTLSGGEQQRTALARALVVKPKLLLMDEPFSALDVKTKENLRKLVKKAVRMKLNVKLKKLKR</sequence>
<dbReference type="eggNOG" id="arCOG00175">
    <property type="taxonomic scope" value="Archaea"/>
</dbReference>
<dbReference type="InterPro" id="IPR003439">
    <property type="entry name" value="ABC_transporter-like_ATP-bd"/>
</dbReference>
<dbReference type="EMBL" id="CP001696">
    <property type="protein sequence ID" value="ACV24967.1"/>
    <property type="molecule type" value="Genomic_DNA"/>
</dbReference>
<dbReference type="STRING" id="573064.Mefer_1158"/>